<evidence type="ECO:0000259" key="2">
    <source>
        <dbReference type="PROSITE" id="PS50006"/>
    </source>
</evidence>
<dbReference type="SMART" id="SM00240">
    <property type="entry name" value="FHA"/>
    <property type="match status" value="1"/>
</dbReference>
<sequence length="285" mass="30863">AQDSDLGGQLSLSRGLAWLEAHPRLARPSHPNQMSRACPLCLDSSLRAQNRWSVNWPTWSQQLPHSLAQFPTRNVKSVRAWSMAQSPSTVCVLTGCGSQSVGPLAHLTLDPQGKSPGRPDPDPGPALQPHHRDFILGRSLNADVLIRDVQISRQHALIQVRWGGPGPDQWWLQDPGSINGVFLNGRPIPVQSFVPLQHGHRLSLEPKHGYQWQVHLRPAPPLPLDPASAPPMSRSTPAAHRLPSPSRDGPAAKRARLAGRGPASPTTRPARAHGGSNAASSFKLP</sequence>
<dbReference type="InterPro" id="IPR050923">
    <property type="entry name" value="Cell_Proc_Reg/RNA_Proc"/>
</dbReference>
<comment type="caution">
    <text evidence="3">The sequence shown here is derived from an EMBL/GenBank/DDBJ whole genome shotgun (WGS) entry which is preliminary data.</text>
</comment>
<dbReference type="PROSITE" id="PS50006">
    <property type="entry name" value="FHA_DOMAIN"/>
    <property type="match status" value="1"/>
</dbReference>
<feature type="region of interest" description="Disordered" evidence="1">
    <location>
        <begin position="104"/>
        <end position="131"/>
    </location>
</feature>
<accession>A0A553PMN9</accession>
<feature type="non-terminal residue" evidence="3">
    <location>
        <position position="1"/>
    </location>
</feature>
<evidence type="ECO:0000313" key="4">
    <source>
        <dbReference type="Proteomes" id="UP000318571"/>
    </source>
</evidence>
<gene>
    <name evidence="3" type="ORF">TCAL_05001</name>
</gene>
<organism evidence="3 4">
    <name type="scientific">Tigriopus californicus</name>
    <name type="common">Marine copepod</name>
    <dbReference type="NCBI Taxonomy" id="6832"/>
    <lineage>
        <taxon>Eukaryota</taxon>
        <taxon>Metazoa</taxon>
        <taxon>Ecdysozoa</taxon>
        <taxon>Arthropoda</taxon>
        <taxon>Crustacea</taxon>
        <taxon>Multicrustacea</taxon>
        <taxon>Hexanauplia</taxon>
        <taxon>Copepoda</taxon>
        <taxon>Harpacticoida</taxon>
        <taxon>Harpacticidae</taxon>
        <taxon>Tigriopus</taxon>
    </lineage>
</organism>
<dbReference type="SUPFAM" id="SSF49879">
    <property type="entry name" value="SMAD/FHA domain"/>
    <property type="match status" value="1"/>
</dbReference>
<dbReference type="PANTHER" id="PTHR23308">
    <property type="entry name" value="NUCLEAR INHIBITOR OF PROTEIN PHOSPHATASE-1"/>
    <property type="match status" value="1"/>
</dbReference>
<proteinExistence type="predicted"/>
<name>A0A553PMN9_TIGCA</name>
<dbReference type="CDD" id="cd00060">
    <property type="entry name" value="FHA"/>
    <property type="match status" value="1"/>
</dbReference>
<feature type="domain" description="FHA" evidence="2">
    <location>
        <begin position="134"/>
        <end position="188"/>
    </location>
</feature>
<evidence type="ECO:0000256" key="1">
    <source>
        <dbReference type="SAM" id="MobiDB-lite"/>
    </source>
</evidence>
<protein>
    <recommendedName>
        <fullName evidence="2">FHA domain-containing protein</fullName>
    </recommendedName>
</protein>
<dbReference type="EMBL" id="VCGU01000003">
    <property type="protein sequence ID" value="TRY78943.1"/>
    <property type="molecule type" value="Genomic_DNA"/>
</dbReference>
<dbReference type="InterPro" id="IPR000253">
    <property type="entry name" value="FHA_dom"/>
</dbReference>
<reference evidence="3 4" key="1">
    <citation type="journal article" date="2018" name="Nat. Ecol. Evol.">
        <title>Genomic signatures of mitonuclear coevolution across populations of Tigriopus californicus.</title>
        <authorList>
            <person name="Barreto F.S."/>
            <person name="Watson E.T."/>
            <person name="Lima T.G."/>
            <person name="Willett C.S."/>
            <person name="Edmands S."/>
            <person name="Li W."/>
            <person name="Burton R.S."/>
        </authorList>
    </citation>
    <scope>NUCLEOTIDE SEQUENCE [LARGE SCALE GENOMIC DNA]</scope>
    <source>
        <strain evidence="3 4">San Diego</strain>
    </source>
</reference>
<dbReference type="Pfam" id="PF00498">
    <property type="entry name" value="FHA"/>
    <property type="match status" value="1"/>
</dbReference>
<keyword evidence="4" id="KW-1185">Reference proteome</keyword>
<dbReference type="Proteomes" id="UP000318571">
    <property type="component" value="Chromosome 11"/>
</dbReference>
<dbReference type="Gene3D" id="2.60.200.20">
    <property type="match status" value="1"/>
</dbReference>
<dbReference type="InterPro" id="IPR008984">
    <property type="entry name" value="SMAD_FHA_dom_sf"/>
</dbReference>
<dbReference type="AlphaFoldDB" id="A0A553PMN9"/>
<feature type="region of interest" description="Disordered" evidence="1">
    <location>
        <begin position="221"/>
        <end position="285"/>
    </location>
</feature>
<evidence type="ECO:0000313" key="3">
    <source>
        <dbReference type="EMBL" id="TRY78943.1"/>
    </source>
</evidence>